<keyword evidence="9" id="KW-1185">Reference proteome</keyword>
<dbReference type="CDD" id="cd06526">
    <property type="entry name" value="metazoan_ACD"/>
    <property type="match status" value="1"/>
</dbReference>
<dbReference type="Proteomes" id="UP001642483">
    <property type="component" value="Unassembled WGS sequence"/>
</dbReference>
<dbReference type="PANTHER" id="PTHR11610:SF173">
    <property type="entry name" value="LIPASE DOMAIN-CONTAINING PROTEIN-RELATED"/>
    <property type="match status" value="1"/>
</dbReference>
<evidence type="ECO:0000256" key="3">
    <source>
        <dbReference type="ARBA" id="ARBA00022525"/>
    </source>
</evidence>
<evidence type="ECO:0000313" key="8">
    <source>
        <dbReference type="EMBL" id="CAK8675721.1"/>
    </source>
</evidence>
<proteinExistence type="inferred from homology"/>
<evidence type="ECO:0000313" key="9">
    <source>
        <dbReference type="Proteomes" id="UP001642483"/>
    </source>
</evidence>
<sequence length="563" mass="63578">MFLAVSIALSNILDLSNWSANGLTIVLWTTFDICNKIEVKLIRKRKIKWFYELFIHHGTVPDINRFHLLIVTTSRCSLFIRDLEDEETTRSVNLKISKESEEYRSCSCDKKRKSSDSNDKMIFKYDFNLKGFQPNDVKVRTVGQKLVVEAENEETSDKDGFESYTRRHYHQSIVLPDDVRPDNFHFDFEQKQLEKLTNISAGLIAYCQQLPAMDRKFLLVLCVFILGETNADEICYDELGCFSDGWPFVSVQRPIPYLPWSPGNISTAFWLYTRRNKYFSQELNYNDEESITQSNFKAIKDTKFIVHGFISEGSTRWVKELKNALLDAEDVNIIVVNWEKGANPKFDYGQACANTRVVGAQLALLMEKLETYTGALPRNFHIMGHSLGAHIAGYAGERLSRLGRITGLDPAGPFFEGTEPAVRLDPSDALFVDAIHTDGDPILNLGWGTLQQMGHADFYPNGGRDQPGCPGNEETDGPWWKVTCSHGRACDLMIDSISSQNKPMIGHSCVDYDAYLAGECDTCSGVGCAVLGMFSNVEEQATVSVKYYLKTKSEAPFSEEESV</sequence>
<dbReference type="InterPro" id="IPR000734">
    <property type="entry name" value="TAG_lipase"/>
</dbReference>
<dbReference type="SUPFAM" id="SSF53474">
    <property type="entry name" value="alpha/beta-Hydrolases"/>
    <property type="match status" value="1"/>
</dbReference>
<evidence type="ECO:0000259" key="7">
    <source>
        <dbReference type="Pfam" id="PF00151"/>
    </source>
</evidence>
<feature type="domain" description="Lipase" evidence="7">
    <location>
        <begin position="233"/>
        <end position="557"/>
    </location>
</feature>
<dbReference type="InterPro" id="IPR029058">
    <property type="entry name" value="AB_hydrolase_fold"/>
</dbReference>
<dbReference type="InterPro" id="IPR008978">
    <property type="entry name" value="HSP20-like_chaperone"/>
</dbReference>
<comment type="caution">
    <text evidence="8">The sequence shown here is derived from an EMBL/GenBank/DDBJ whole genome shotgun (WGS) entry which is preliminary data.</text>
</comment>
<organism evidence="8 9">
    <name type="scientific">Clavelina lepadiformis</name>
    <name type="common">Light-bulb sea squirt</name>
    <name type="synonym">Ascidia lepadiformis</name>
    <dbReference type="NCBI Taxonomy" id="159417"/>
    <lineage>
        <taxon>Eukaryota</taxon>
        <taxon>Metazoa</taxon>
        <taxon>Chordata</taxon>
        <taxon>Tunicata</taxon>
        <taxon>Ascidiacea</taxon>
        <taxon>Aplousobranchia</taxon>
        <taxon>Clavelinidae</taxon>
        <taxon>Clavelina</taxon>
    </lineage>
</organism>
<evidence type="ECO:0000259" key="6">
    <source>
        <dbReference type="Pfam" id="PF00011"/>
    </source>
</evidence>
<dbReference type="EMBL" id="CAWYQH010000024">
    <property type="protein sequence ID" value="CAK8675721.1"/>
    <property type="molecule type" value="Genomic_DNA"/>
</dbReference>
<evidence type="ECO:0000256" key="2">
    <source>
        <dbReference type="ARBA" id="ARBA00010701"/>
    </source>
</evidence>
<dbReference type="PRINTS" id="PR00823">
    <property type="entry name" value="PANCLIPASE"/>
</dbReference>
<dbReference type="Gene3D" id="2.60.40.790">
    <property type="match status" value="1"/>
</dbReference>
<evidence type="ECO:0000256" key="1">
    <source>
        <dbReference type="ARBA" id="ARBA00004613"/>
    </source>
</evidence>
<comment type="subcellular location">
    <subcellularLocation>
        <location evidence="1">Secreted</location>
    </subcellularLocation>
</comment>
<keyword evidence="3" id="KW-0964">Secreted</keyword>
<feature type="domain" description="SHSP" evidence="6">
    <location>
        <begin position="118"/>
        <end position="183"/>
    </location>
</feature>
<dbReference type="InterPro" id="IPR033906">
    <property type="entry name" value="Lipase_N"/>
</dbReference>
<dbReference type="InterPro" id="IPR002068">
    <property type="entry name" value="A-crystallin/Hsp20_dom"/>
</dbReference>
<evidence type="ECO:0000256" key="4">
    <source>
        <dbReference type="ARBA" id="ARBA00023157"/>
    </source>
</evidence>
<dbReference type="Pfam" id="PF00151">
    <property type="entry name" value="Lipase"/>
    <property type="match status" value="1"/>
</dbReference>
<accession>A0ABP0F8H3</accession>
<dbReference type="Gene3D" id="3.40.50.1820">
    <property type="entry name" value="alpha/beta hydrolase"/>
    <property type="match status" value="1"/>
</dbReference>
<dbReference type="InterPro" id="IPR002331">
    <property type="entry name" value="Lipase_panc"/>
</dbReference>
<dbReference type="CDD" id="cd00707">
    <property type="entry name" value="Pancreat_lipase_like"/>
    <property type="match status" value="1"/>
</dbReference>
<keyword evidence="4" id="KW-1015">Disulfide bond</keyword>
<name>A0ABP0F8H3_CLALP</name>
<dbReference type="PRINTS" id="PR00821">
    <property type="entry name" value="TAGLIPASE"/>
</dbReference>
<dbReference type="InterPro" id="IPR013818">
    <property type="entry name" value="Lipase"/>
</dbReference>
<gene>
    <name evidence="8" type="ORF">CVLEPA_LOCUS5264</name>
</gene>
<comment type="similarity">
    <text evidence="2 5">Belongs to the AB hydrolase superfamily. Lipase family.</text>
</comment>
<reference evidence="8 9" key="1">
    <citation type="submission" date="2024-02" db="EMBL/GenBank/DDBJ databases">
        <authorList>
            <person name="Daric V."/>
            <person name="Darras S."/>
        </authorList>
    </citation>
    <scope>NUCLEOTIDE SEQUENCE [LARGE SCALE GENOMIC DNA]</scope>
</reference>
<dbReference type="Pfam" id="PF00011">
    <property type="entry name" value="HSP20"/>
    <property type="match status" value="1"/>
</dbReference>
<dbReference type="SUPFAM" id="SSF49764">
    <property type="entry name" value="HSP20-like chaperones"/>
    <property type="match status" value="1"/>
</dbReference>
<protein>
    <submittedName>
        <fullName evidence="8">Uncharacterized protein</fullName>
    </submittedName>
</protein>
<dbReference type="PANTHER" id="PTHR11610">
    <property type="entry name" value="LIPASE"/>
    <property type="match status" value="1"/>
</dbReference>
<evidence type="ECO:0000256" key="5">
    <source>
        <dbReference type="RuleBase" id="RU004262"/>
    </source>
</evidence>